<accession>A0A3N4E0Z8</accession>
<comment type="caution">
    <text evidence="1">The sequence shown here is derived from an EMBL/GenBank/DDBJ whole genome shotgun (WGS) entry which is preliminary data.</text>
</comment>
<proteinExistence type="predicted"/>
<evidence type="ECO:0000313" key="2">
    <source>
        <dbReference type="Proteomes" id="UP000278855"/>
    </source>
</evidence>
<name>A0A3N4E0Z8_9GAMM</name>
<reference evidence="2" key="1">
    <citation type="submission" date="2018-11" db="EMBL/GenBank/DDBJ databases">
        <title>Shewanella sp. R106.</title>
        <authorList>
            <person name="Hwang Y.J."/>
            <person name="Hwang C.Y."/>
        </authorList>
    </citation>
    <scope>NUCLEOTIDE SEQUENCE [LARGE SCALE GENOMIC DNA]</scope>
    <source>
        <strain evidence="2">R106</strain>
    </source>
</reference>
<sequence length="65" mass="7329">MKIISKNTFLITINSSKIILSTTEYLLNKNLTLTEEQGYQILNLTLTATPSVSLDMQSTATFFIR</sequence>
<organism evidence="1 2">
    <name type="scientific">Shewanella psychromarinicola</name>
    <dbReference type="NCBI Taxonomy" id="2487742"/>
    <lineage>
        <taxon>Bacteria</taxon>
        <taxon>Pseudomonadati</taxon>
        <taxon>Pseudomonadota</taxon>
        <taxon>Gammaproteobacteria</taxon>
        <taxon>Alteromonadales</taxon>
        <taxon>Shewanellaceae</taxon>
        <taxon>Shewanella</taxon>
    </lineage>
</organism>
<gene>
    <name evidence="1" type="ORF">EGC77_12800</name>
</gene>
<evidence type="ECO:0000313" key="1">
    <source>
        <dbReference type="EMBL" id="RPA31795.1"/>
    </source>
</evidence>
<dbReference type="Proteomes" id="UP000278855">
    <property type="component" value="Unassembled WGS sequence"/>
</dbReference>
<dbReference type="AlphaFoldDB" id="A0A3N4E0Z8"/>
<protein>
    <submittedName>
        <fullName evidence="1">Uncharacterized protein</fullName>
    </submittedName>
</protein>
<dbReference type="EMBL" id="RKKB01000004">
    <property type="protein sequence ID" value="RPA31795.1"/>
    <property type="molecule type" value="Genomic_DNA"/>
</dbReference>